<name>A0ABT9TI80_PAENI</name>
<sequence length="369" mass="41157">MHIFNGLHPSGMERMLHSGGKYSQVPLDRVTIVGQGTENPFASELEGVGYSVATIPKLKSWKGMAALMRTIRSERPSVIHVHTESAYAQAVLAAKAASPGTPIIRSVHSIFKKRFLPNLYRRITSVFLDRYVARFVACSPEVQSFESAFGRNIEVVWNWVDDSFFVQRGIEDRDLTASSTKEFIFVGNCSVIKNHDLVLRALQVSHVEARVPFRLYHYGRESGASVFEVETLNRLEKGGRLGHRGVGNPLESMSQRPLYLMPSLHEGMGVALAEAIVVGLSCLVADSVGLQWAREFPNVRHVSNDLEAWTDALISTPSRMKVDESVNIERFSAELGMGRYHSIYKAAVADAKTTRGRFKHLPVKHRVQP</sequence>
<gene>
    <name evidence="5" type="ORF">J2T10_000267</name>
</gene>
<dbReference type="SUPFAM" id="SSF53756">
    <property type="entry name" value="UDP-Glycosyltransferase/glycogen phosphorylase"/>
    <property type="match status" value="1"/>
</dbReference>
<dbReference type="Proteomes" id="UP001244563">
    <property type="component" value="Unassembled WGS sequence"/>
</dbReference>
<proteinExistence type="predicted"/>
<feature type="domain" description="Glycosyltransferase subfamily 4-like N-terminal" evidence="4">
    <location>
        <begin position="29"/>
        <end position="163"/>
    </location>
</feature>
<dbReference type="InterPro" id="IPR028098">
    <property type="entry name" value="Glyco_trans_4-like_N"/>
</dbReference>
<protein>
    <recommendedName>
        <fullName evidence="1">D-inositol 3-phosphate glycosyltransferase</fullName>
    </recommendedName>
</protein>
<dbReference type="RefSeq" id="WP_306876641.1">
    <property type="nucleotide sequence ID" value="NZ_JAUSSW010000001.1"/>
</dbReference>
<dbReference type="EMBL" id="JAUSSW010000001">
    <property type="protein sequence ID" value="MDQ0100648.1"/>
    <property type="molecule type" value="Genomic_DNA"/>
</dbReference>
<evidence type="ECO:0000256" key="1">
    <source>
        <dbReference type="ARBA" id="ARBA00021292"/>
    </source>
</evidence>
<reference evidence="5 6" key="1">
    <citation type="submission" date="2023-07" db="EMBL/GenBank/DDBJ databases">
        <title>Sorghum-associated microbial communities from plants grown in Nebraska, USA.</title>
        <authorList>
            <person name="Schachtman D."/>
        </authorList>
    </citation>
    <scope>NUCLEOTIDE SEQUENCE [LARGE SCALE GENOMIC DNA]</scope>
    <source>
        <strain evidence="5 6">CC523</strain>
    </source>
</reference>
<evidence type="ECO:0000313" key="5">
    <source>
        <dbReference type="EMBL" id="MDQ0100648.1"/>
    </source>
</evidence>
<evidence type="ECO:0000256" key="3">
    <source>
        <dbReference type="ARBA" id="ARBA00022679"/>
    </source>
</evidence>
<keyword evidence="2" id="KW-0328">Glycosyltransferase</keyword>
<dbReference type="Pfam" id="PF13692">
    <property type="entry name" value="Glyco_trans_1_4"/>
    <property type="match status" value="1"/>
</dbReference>
<accession>A0ABT9TI80</accession>
<dbReference type="PANTHER" id="PTHR45947">
    <property type="entry name" value="SULFOQUINOVOSYL TRANSFERASE SQD2"/>
    <property type="match status" value="1"/>
</dbReference>
<comment type="caution">
    <text evidence="5">The sequence shown here is derived from an EMBL/GenBank/DDBJ whole genome shotgun (WGS) entry which is preliminary data.</text>
</comment>
<dbReference type="PANTHER" id="PTHR45947:SF3">
    <property type="entry name" value="SULFOQUINOVOSYL TRANSFERASE SQD2"/>
    <property type="match status" value="1"/>
</dbReference>
<evidence type="ECO:0000259" key="4">
    <source>
        <dbReference type="Pfam" id="PF13439"/>
    </source>
</evidence>
<evidence type="ECO:0000256" key="2">
    <source>
        <dbReference type="ARBA" id="ARBA00022676"/>
    </source>
</evidence>
<organism evidence="5 6">
    <name type="scientific">Paenarthrobacter nicotinovorans</name>
    <name type="common">Arthrobacter nicotinovorans</name>
    <dbReference type="NCBI Taxonomy" id="29320"/>
    <lineage>
        <taxon>Bacteria</taxon>
        <taxon>Bacillati</taxon>
        <taxon>Actinomycetota</taxon>
        <taxon>Actinomycetes</taxon>
        <taxon>Micrococcales</taxon>
        <taxon>Micrococcaceae</taxon>
        <taxon>Paenarthrobacter</taxon>
    </lineage>
</organism>
<dbReference type="InterPro" id="IPR050194">
    <property type="entry name" value="Glycosyltransferase_grp1"/>
</dbReference>
<keyword evidence="6" id="KW-1185">Reference proteome</keyword>
<dbReference type="Pfam" id="PF13439">
    <property type="entry name" value="Glyco_transf_4"/>
    <property type="match status" value="1"/>
</dbReference>
<keyword evidence="3" id="KW-0808">Transferase</keyword>
<evidence type="ECO:0000313" key="6">
    <source>
        <dbReference type="Proteomes" id="UP001244563"/>
    </source>
</evidence>
<dbReference type="Gene3D" id="3.40.50.2000">
    <property type="entry name" value="Glycogen Phosphorylase B"/>
    <property type="match status" value="2"/>
</dbReference>